<dbReference type="InterPro" id="IPR015943">
    <property type="entry name" value="WD40/YVTN_repeat-like_dom_sf"/>
</dbReference>
<reference evidence="4 5" key="1">
    <citation type="submission" date="2014-06" db="EMBL/GenBank/DDBJ databases">
        <authorList>
            <person name="Le Roux F."/>
        </authorList>
    </citation>
    <scope>NUCLEOTIDE SEQUENCE [LARGE SCALE GENOMIC DNA]</scope>
    <source>
        <strain evidence="4 5">J2-31</strain>
    </source>
</reference>
<dbReference type="Pfam" id="PF10282">
    <property type="entry name" value="Lactonase"/>
    <property type="match status" value="1"/>
</dbReference>
<evidence type="ECO:0000313" key="5">
    <source>
        <dbReference type="Proteomes" id="UP000041625"/>
    </source>
</evidence>
<dbReference type="InterPro" id="IPR011048">
    <property type="entry name" value="Haem_d1_sf"/>
</dbReference>
<keyword evidence="2" id="KW-0119">Carbohydrate metabolism</keyword>
<protein>
    <submittedName>
        <fullName evidence="4">YkgB</fullName>
    </submittedName>
</protein>
<organism evidence="4 5">
    <name type="scientific">Vibrio coralliirubri</name>
    <dbReference type="NCBI Taxonomy" id="1516159"/>
    <lineage>
        <taxon>Bacteria</taxon>
        <taxon>Pseudomonadati</taxon>
        <taxon>Pseudomonadota</taxon>
        <taxon>Gammaproteobacteria</taxon>
        <taxon>Vibrionales</taxon>
        <taxon>Vibrionaceae</taxon>
        <taxon>Vibrio</taxon>
    </lineage>
</organism>
<name>A0AA86XDN6_9VIBR</name>
<dbReference type="GO" id="GO:0006006">
    <property type="term" value="P:glucose metabolic process"/>
    <property type="evidence" value="ECO:0007669"/>
    <property type="project" value="UniProtKB-KW"/>
</dbReference>
<comment type="caution">
    <text evidence="4">The sequence shown here is derived from an EMBL/GenBank/DDBJ whole genome shotgun (WGS) entry which is preliminary data.</text>
</comment>
<dbReference type="Proteomes" id="UP000041625">
    <property type="component" value="Unassembled WGS sequence"/>
</dbReference>
<evidence type="ECO:0000256" key="3">
    <source>
        <dbReference type="SAM" id="MobiDB-lite"/>
    </source>
</evidence>
<comment type="similarity">
    <text evidence="1">Belongs to the cycloisomerase 2 family.</text>
</comment>
<sequence length="381" mass="41322">MNNQYLYVASYTYPHFAPGAASVSEAKGISVYKIEADELRLIQVMETPNPSFITTNSDKSMLYCVNELGVDDPSLDGRVSAFCIDSESGELTFVNTQSTSGNWPCHCEVSADGRYLLAANYGSGNFVSLEINSDGSLGEVADQYYNALEGCRVEINRQSAAHPHMILSASDGKYVFGVDLGNDQVNSWSLTPEGKFVPAEVPAVTVAAGCGPRHMVFASDNRYAYVLNELSSSVDCFKFDKKRASFIWRQTLSLLPEGSTYSRPDFDPNNPGKVPEGSNTGGEICMSHSGDHLYATNRGMNAIVTYEVDKVTGQLKAIDWISTEGRTPRGMALAPTGRHLYVGNQDSDTIVRFSISEDSGKLSEASKLVTSCAVPTDFSFA</sequence>
<keyword evidence="5" id="KW-1185">Reference proteome</keyword>
<keyword evidence="2" id="KW-0313">Glucose metabolism</keyword>
<accession>A0AA86XDN6</accession>
<dbReference type="InterPro" id="IPR019405">
    <property type="entry name" value="Lactonase_7-beta_prop"/>
</dbReference>
<evidence type="ECO:0000313" key="4">
    <source>
        <dbReference type="EMBL" id="CDT80333.1"/>
    </source>
</evidence>
<dbReference type="Gene3D" id="2.130.10.10">
    <property type="entry name" value="YVTN repeat-like/Quinoprotein amine dehydrogenase"/>
    <property type="match status" value="1"/>
</dbReference>
<dbReference type="InterPro" id="IPR050282">
    <property type="entry name" value="Cycloisomerase_2"/>
</dbReference>
<dbReference type="RefSeq" id="WP_050651305.1">
    <property type="nucleotide sequence ID" value="NZ_LK933979.1"/>
</dbReference>
<evidence type="ECO:0000256" key="1">
    <source>
        <dbReference type="ARBA" id="ARBA00005564"/>
    </source>
</evidence>
<dbReference type="PANTHER" id="PTHR30344:SF1">
    <property type="entry name" value="6-PHOSPHOGLUCONOLACTONASE"/>
    <property type="match status" value="1"/>
</dbReference>
<dbReference type="AlphaFoldDB" id="A0AA86XDN6"/>
<dbReference type="EMBL" id="CCKJ01000037">
    <property type="protein sequence ID" value="CDT80333.1"/>
    <property type="molecule type" value="Genomic_DNA"/>
</dbReference>
<feature type="region of interest" description="Disordered" evidence="3">
    <location>
        <begin position="259"/>
        <end position="279"/>
    </location>
</feature>
<dbReference type="PANTHER" id="PTHR30344">
    <property type="entry name" value="6-PHOSPHOGLUCONOLACTONASE-RELATED"/>
    <property type="match status" value="1"/>
</dbReference>
<dbReference type="GO" id="GO:0017057">
    <property type="term" value="F:6-phosphogluconolactonase activity"/>
    <property type="evidence" value="ECO:0007669"/>
    <property type="project" value="TreeGrafter"/>
</dbReference>
<proteinExistence type="inferred from homology"/>
<dbReference type="SUPFAM" id="SSF51004">
    <property type="entry name" value="C-terminal (heme d1) domain of cytochrome cd1-nitrite reductase"/>
    <property type="match status" value="1"/>
</dbReference>
<gene>
    <name evidence="4" type="ORF">VCR31J2_1310879</name>
</gene>
<evidence type="ECO:0000256" key="2">
    <source>
        <dbReference type="ARBA" id="ARBA00022526"/>
    </source>
</evidence>